<dbReference type="CDD" id="cd16962">
    <property type="entry name" value="RuvC"/>
    <property type="match status" value="1"/>
</dbReference>
<feature type="active site" evidence="12">
    <location>
        <position position="140"/>
    </location>
</feature>
<keyword evidence="15" id="KW-1185">Reference proteome</keyword>
<accession>A0ABR9QYG0</accession>
<comment type="subunit">
    <text evidence="12">Homodimer which binds Holliday junction (HJ) DNA. The HJ becomes 2-fold symmetrical on binding to RuvC with unstacked arms; it has a different conformation from HJ DNA in complex with RuvA. In the full resolvosome a probable DNA-RuvA(4)-RuvB(12)-RuvC(2) complex forms which resolves the HJ.</text>
</comment>
<evidence type="ECO:0000256" key="4">
    <source>
        <dbReference type="ARBA" id="ARBA00022723"/>
    </source>
</evidence>
<keyword evidence="7 12" id="KW-0378">Hydrolase</keyword>
<keyword evidence="6 12" id="KW-0227">DNA damage</keyword>
<keyword evidence="4 12" id="KW-0479">Metal-binding</keyword>
<dbReference type="Pfam" id="PF02075">
    <property type="entry name" value="RuvC"/>
    <property type="match status" value="1"/>
</dbReference>
<comment type="catalytic activity">
    <reaction evidence="12">
        <text>Endonucleolytic cleavage at a junction such as a reciprocal single-stranded crossover between two homologous DNA duplexes (Holliday junction).</text>
        <dbReference type="EC" id="3.1.21.10"/>
    </reaction>
</comment>
<sequence>MRILGIDPGYAILGYGIVEKKGNRFEVIDYGSVTTDAKERMPDRLKHLYYSLMEIIDEYNPDAAAVEELFFNTNTKTAIKVGQARGVAILACANSGIEIEEYTPLQIKQALTGYGRADKKQVQLMVKTILNLKEVPKPDDTADALAAAICHGHSAYGRRMMNQLMKGGIR</sequence>
<protein>
    <recommendedName>
        <fullName evidence="12 13">Crossover junction endodeoxyribonuclease RuvC</fullName>
        <ecNumber evidence="12 13">3.1.21.10</ecNumber>
    </recommendedName>
    <alternativeName>
        <fullName evidence="12">Holliday junction nuclease RuvC</fullName>
    </alternativeName>
    <alternativeName>
        <fullName evidence="12">Holliday junction resolvase RuvC</fullName>
    </alternativeName>
</protein>
<evidence type="ECO:0000256" key="2">
    <source>
        <dbReference type="ARBA" id="ARBA00022490"/>
    </source>
</evidence>
<evidence type="ECO:0000313" key="15">
    <source>
        <dbReference type="Proteomes" id="UP001516588"/>
    </source>
</evidence>
<dbReference type="NCBIfam" id="TIGR00228">
    <property type="entry name" value="ruvC"/>
    <property type="match status" value="1"/>
</dbReference>
<dbReference type="PANTHER" id="PTHR30194:SF3">
    <property type="entry name" value="CROSSOVER JUNCTION ENDODEOXYRIBONUCLEASE RUVC"/>
    <property type="match status" value="1"/>
</dbReference>
<evidence type="ECO:0000256" key="10">
    <source>
        <dbReference type="ARBA" id="ARBA00023172"/>
    </source>
</evidence>
<dbReference type="InterPro" id="IPR002176">
    <property type="entry name" value="X-over_junc_endoDNase_RuvC"/>
</dbReference>
<evidence type="ECO:0000256" key="13">
    <source>
        <dbReference type="NCBIfam" id="TIGR00228"/>
    </source>
</evidence>
<dbReference type="EC" id="3.1.21.10" evidence="12 13"/>
<evidence type="ECO:0000256" key="12">
    <source>
        <dbReference type="HAMAP-Rule" id="MF_00034"/>
    </source>
</evidence>
<dbReference type="RefSeq" id="WP_226385578.1">
    <property type="nucleotide sequence ID" value="NZ_JADCKA010000011.1"/>
</dbReference>
<keyword evidence="11 12" id="KW-0234">DNA repair</keyword>
<comment type="cofactor">
    <cofactor evidence="12">
        <name>Mg(2+)</name>
        <dbReference type="ChEBI" id="CHEBI:18420"/>
    </cofactor>
    <text evidence="12">Binds 2 Mg(2+) ion per subunit.</text>
</comment>
<keyword evidence="8 12" id="KW-0460">Magnesium</keyword>
<feature type="active site" evidence="12">
    <location>
        <position position="67"/>
    </location>
</feature>
<dbReference type="InterPro" id="IPR012337">
    <property type="entry name" value="RNaseH-like_sf"/>
</dbReference>
<dbReference type="EMBL" id="JADCKA010000011">
    <property type="protein sequence ID" value="MBE5035930.1"/>
    <property type="molecule type" value="Genomic_DNA"/>
</dbReference>
<evidence type="ECO:0000313" key="14">
    <source>
        <dbReference type="EMBL" id="MBE5035930.1"/>
    </source>
</evidence>
<keyword evidence="5 12" id="KW-0255">Endonuclease</keyword>
<keyword evidence="3 12" id="KW-0540">Nuclease</keyword>
<dbReference type="Proteomes" id="UP001516588">
    <property type="component" value="Unassembled WGS sequence"/>
</dbReference>
<feature type="binding site" evidence="12">
    <location>
        <position position="140"/>
    </location>
    <ligand>
        <name>Mg(2+)</name>
        <dbReference type="ChEBI" id="CHEBI:18420"/>
        <label>1</label>
    </ligand>
</feature>
<proteinExistence type="inferred from homology"/>
<dbReference type="PRINTS" id="PR00696">
    <property type="entry name" value="RSOLVASERUVC"/>
</dbReference>
<dbReference type="PROSITE" id="PS01321">
    <property type="entry name" value="RUVC"/>
    <property type="match status" value="1"/>
</dbReference>
<dbReference type="InterPro" id="IPR020563">
    <property type="entry name" value="X-over_junc_endoDNase_Mg_BS"/>
</dbReference>
<dbReference type="GO" id="GO:0016787">
    <property type="term" value="F:hydrolase activity"/>
    <property type="evidence" value="ECO:0007669"/>
    <property type="project" value="UniProtKB-KW"/>
</dbReference>
<evidence type="ECO:0000256" key="11">
    <source>
        <dbReference type="ARBA" id="ARBA00023204"/>
    </source>
</evidence>
<dbReference type="NCBIfam" id="NF000711">
    <property type="entry name" value="PRK00039.2-1"/>
    <property type="match status" value="1"/>
</dbReference>
<name>A0ABR9QYG0_9FIRM</name>
<feature type="binding site" evidence="12">
    <location>
        <position position="7"/>
    </location>
    <ligand>
        <name>Mg(2+)</name>
        <dbReference type="ChEBI" id="CHEBI:18420"/>
        <label>1</label>
    </ligand>
</feature>
<keyword evidence="2 12" id="KW-0963">Cytoplasm</keyword>
<reference evidence="14 15" key="1">
    <citation type="submission" date="2020-10" db="EMBL/GenBank/DDBJ databases">
        <title>ChiBAC.</title>
        <authorList>
            <person name="Zenner C."/>
            <person name="Hitch T.C.A."/>
            <person name="Clavel T."/>
        </authorList>
    </citation>
    <scope>NUCLEOTIDE SEQUENCE [LARGE SCALE GENOMIC DNA]</scope>
    <source>
        <strain evidence="14 15">DSM 108706</strain>
    </source>
</reference>
<keyword evidence="9 12" id="KW-0238">DNA-binding</keyword>
<evidence type="ECO:0000256" key="1">
    <source>
        <dbReference type="ARBA" id="ARBA00009518"/>
    </source>
</evidence>
<evidence type="ECO:0000256" key="5">
    <source>
        <dbReference type="ARBA" id="ARBA00022759"/>
    </source>
</evidence>
<comment type="subcellular location">
    <subcellularLocation>
        <location evidence="12">Cytoplasm</location>
    </subcellularLocation>
</comment>
<comment type="caution">
    <text evidence="14">The sequence shown here is derived from an EMBL/GenBank/DDBJ whole genome shotgun (WGS) entry which is preliminary data.</text>
</comment>
<organism evidence="14 15">
    <name type="scientific">Gallibacter intestinalis</name>
    <dbReference type="NCBI Taxonomy" id="2779356"/>
    <lineage>
        <taxon>Bacteria</taxon>
        <taxon>Bacillati</taxon>
        <taxon>Bacillota</taxon>
        <taxon>Clostridia</taxon>
        <taxon>Eubacteriales</taxon>
        <taxon>Eubacteriaceae</taxon>
        <taxon>Gallibacter</taxon>
    </lineage>
</organism>
<dbReference type="PANTHER" id="PTHR30194">
    <property type="entry name" value="CROSSOVER JUNCTION ENDODEOXYRIBONUCLEASE RUVC"/>
    <property type="match status" value="1"/>
</dbReference>
<dbReference type="Gene3D" id="3.30.420.10">
    <property type="entry name" value="Ribonuclease H-like superfamily/Ribonuclease H"/>
    <property type="match status" value="1"/>
</dbReference>
<comment type="similarity">
    <text evidence="1 12">Belongs to the RuvC family.</text>
</comment>
<evidence type="ECO:0000256" key="7">
    <source>
        <dbReference type="ARBA" id="ARBA00022801"/>
    </source>
</evidence>
<evidence type="ECO:0000256" key="8">
    <source>
        <dbReference type="ARBA" id="ARBA00022842"/>
    </source>
</evidence>
<gene>
    <name evidence="12 14" type="primary">ruvC</name>
    <name evidence="14" type="ORF">INF20_06550</name>
</gene>
<dbReference type="HAMAP" id="MF_00034">
    <property type="entry name" value="RuvC"/>
    <property type="match status" value="1"/>
</dbReference>
<dbReference type="InterPro" id="IPR036397">
    <property type="entry name" value="RNaseH_sf"/>
</dbReference>
<evidence type="ECO:0000256" key="3">
    <source>
        <dbReference type="ARBA" id="ARBA00022722"/>
    </source>
</evidence>
<feature type="binding site" evidence="12">
    <location>
        <position position="67"/>
    </location>
    <ligand>
        <name>Mg(2+)</name>
        <dbReference type="ChEBI" id="CHEBI:18420"/>
        <label>2</label>
    </ligand>
</feature>
<evidence type="ECO:0000256" key="9">
    <source>
        <dbReference type="ARBA" id="ARBA00023125"/>
    </source>
</evidence>
<evidence type="ECO:0000256" key="6">
    <source>
        <dbReference type="ARBA" id="ARBA00022763"/>
    </source>
</evidence>
<dbReference type="SUPFAM" id="SSF53098">
    <property type="entry name" value="Ribonuclease H-like"/>
    <property type="match status" value="1"/>
</dbReference>
<feature type="active site" evidence="12">
    <location>
        <position position="7"/>
    </location>
</feature>
<keyword evidence="10 12" id="KW-0233">DNA recombination</keyword>
<comment type="function">
    <text evidence="12">The RuvA-RuvB-RuvC complex processes Holliday junction (HJ) DNA during genetic recombination and DNA repair. Endonuclease that resolves HJ intermediates. Cleaves cruciform DNA by making single-stranded nicks across the HJ at symmetrical positions within the homologous arms, yielding a 5'-phosphate and a 3'-hydroxyl group; requires a central core of homology in the junction. The consensus cleavage sequence is 5'-(A/T)TT(C/G)-3'. Cleavage occurs on the 3'-side of the TT dinucleotide at the point of strand exchange. HJ branch migration catalyzed by RuvA-RuvB allows RuvC to scan DNA until it finds its consensus sequence, where it cleaves and resolves the cruciform DNA.</text>
</comment>